<dbReference type="EMBL" id="JNVD01000022">
    <property type="protein sequence ID" value="KOC20381.1"/>
    <property type="molecule type" value="Genomic_DNA"/>
</dbReference>
<evidence type="ECO:0000256" key="1">
    <source>
        <dbReference type="SAM" id="Phobius"/>
    </source>
</evidence>
<feature type="signal peptide" evidence="2">
    <location>
        <begin position="1"/>
        <end position="33"/>
    </location>
</feature>
<proteinExistence type="predicted"/>
<dbReference type="RefSeq" id="WP_053283709.1">
    <property type="nucleotide sequence ID" value="NZ_JNVD01000022.1"/>
</dbReference>
<gene>
    <name evidence="3" type="ORF">GL58_12905</name>
</gene>
<sequence length="84" mass="8930">MKEKLQTLRAITARNHQRITVAVMLAAAGPAMAQSESTLDTVLDTFISAIISGIGTTFAKIGPLLALVFGVAFAWRWVRKGASA</sequence>
<evidence type="ECO:0000256" key="2">
    <source>
        <dbReference type="SAM" id="SignalP"/>
    </source>
</evidence>
<dbReference type="PATRIC" id="fig|285.49.peg.2667"/>
<keyword evidence="1" id="KW-0472">Membrane</keyword>
<keyword evidence="1" id="KW-1133">Transmembrane helix</keyword>
<organism evidence="3 4">
    <name type="scientific">Comamonas testosteroni</name>
    <name type="common">Pseudomonas testosteroni</name>
    <dbReference type="NCBI Taxonomy" id="285"/>
    <lineage>
        <taxon>Bacteria</taxon>
        <taxon>Pseudomonadati</taxon>
        <taxon>Pseudomonadota</taxon>
        <taxon>Betaproteobacteria</taxon>
        <taxon>Burkholderiales</taxon>
        <taxon>Comamonadaceae</taxon>
        <taxon>Comamonas</taxon>
    </lineage>
</organism>
<dbReference type="AlphaFoldDB" id="A0A0L7MEU6"/>
<protein>
    <submittedName>
        <fullName evidence="3">Uncharacterized protein</fullName>
    </submittedName>
</protein>
<reference evidence="4" key="1">
    <citation type="submission" date="2014-06" db="EMBL/GenBank/DDBJ databases">
        <title>Draft genome sequence of C. testosteroni WDL7.</title>
        <authorList>
            <person name="Wu Y."/>
            <person name="Seshan H."/>
            <person name="Arumugam K."/>
        </authorList>
    </citation>
    <scope>NUCLEOTIDE SEQUENCE [LARGE SCALE GENOMIC DNA]</scope>
    <source>
        <strain evidence="4">WDL7</strain>
    </source>
</reference>
<evidence type="ECO:0000313" key="4">
    <source>
        <dbReference type="Proteomes" id="UP000037442"/>
    </source>
</evidence>
<feature type="chain" id="PRO_5005574043" evidence="2">
    <location>
        <begin position="34"/>
        <end position="84"/>
    </location>
</feature>
<dbReference type="Proteomes" id="UP000037442">
    <property type="component" value="Unassembled WGS sequence"/>
</dbReference>
<accession>A0A0L7MEU6</accession>
<evidence type="ECO:0000313" key="3">
    <source>
        <dbReference type="EMBL" id="KOC20381.1"/>
    </source>
</evidence>
<name>A0A0L7MEU6_COMTE</name>
<comment type="caution">
    <text evidence="3">The sequence shown here is derived from an EMBL/GenBank/DDBJ whole genome shotgun (WGS) entry which is preliminary data.</text>
</comment>
<keyword evidence="2" id="KW-0732">Signal</keyword>
<keyword evidence="1" id="KW-0812">Transmembrane</keyword>
<feature type="transmembrane region" description="Helical" evidence="1">
    <location>
        <begin position="49"/>
        <end position="75"/>
    </location>
</feature>